<evidence type="ECO:0000256" key="2">
    <source>
        <dbReference type="ARBA" id="ARBA00023002"/>
    </source>
</evidence>
<keyword evidence="3" id="KW-0520">NAD</keyword>
<dbReference type="AlphaFoldDB" id="A0A6N7PZE1"/>
<dbReference type="GO" id="GO:0016491">
    <property type="term" value="F:oxidoreductase activity"/>
    <property type="evidence" value="ECO:0007669"/>
    <property type="project" value="UniProtKB-KW"/>
</dbReference>
<dbReference type="SUPFAM" id="SSF51735">
    <property type="entry name" value="NAD(P)-binding Rossmann-fold domains"/>
    <property type="match status" value="1"/>
</dbReference>
<accession>A0A6N7PZE1</accession>
<dbReference type="Pfam" id="PF13561">
    <property type="entry name" value="adh_short_C2"/>
    <property type="match status" value="1"/>
</dbReference>
<keyword evidence="2" id="KW-0560">Oxidoreductase</keyword>
<comment type="caution">
    <text evidence="5">The sequence shown here is derived from an EMBL/GenBank/DDBJ whole genome shotgun (WGS) entry which is preliminary data.</text>
</comment>
<dbReference type="InterPro" id="IPR036291">
    <property type="entry name" value="NAD(P)-bd_dom_sf"/>
</dbReference>
<dbReference type="Gene3D" id="3.40.50.720">
    <property type="entry name" value="NAD(P)-binding Rossmann-like Domain"/>
    <property type="match status" value="1"/>
</dbReference>
<dbReference type="CDD" id="cd05233">
    <property type="entry name" value="SDR_c"/>
    <property type="match status" value="1"/>
</dbReference>
<dbReference type="PANTHER" id="PTHR24321">
    <property type="entry name" value="DEHYDROGENASES, SHORT CHAIN"/>
    <property type="match status" value="1"/>
</dbReference>
<comment type="similarity">
    <text evidence="1">Belongs to the short-chain dehydrogenases/reductases (SDR) family.</text>
</comment>
<dbReference type="RefSeq" id="WP_153824026.1">
    <property type="nucleotide sequence ID" value="NZ_WJIE01000016.1"/>
</dbReference>
<dbReference type="InterPro" id="IPR002347">
    <property type="entry name" value="SDR_fam"/>
</dbReference>
<gene>
    <name evidence="5" type="ORF">GF068_35730</name>
</gene>
<name>A0A6N7PZE1_9BACT</name>
<dbReference type="SMART" id="SM00822">
    <property type="entry name" value="PKS_KR"/>
    <property type="match status" value="1"/>
</dbReference>
<protein>
    <submittedName>
        <fullName evidence="5">SDR family oxidoreductase</fullName>
    </submittedName>
</protein>
<dbReference type="OrthoDB" id="286404at2"/>
<sequence length="273" mass="28692">MLSCLSSGRVRFMRTSVDLELQGSVVFVTGASGGIGNEICRAFLAEGASVAAFSRRGMPEGDRARAVSLVGDVRDPSAVDQAMREAEARFGRVDVCVACAGVWPPDATPLHEMAPARARDVIETNLLGAIWTARAFLASLARTGPREDERGASLVLVGSTAGRFGERGHSEYAASKAGLRGLSLSLKNEIVALDPRGRVNLVEPGWTVTPMVEACLEQHGALETTLRTMPLRKLATPTDVARAVLFLASPAMAGHLSGEALLVAGGMEGRVLA</sequence>
<feature type="domain" description="Ketoreductase" evidence="4">
    <location>
        <begin position="24"/>
        <end position="198"/>
    </location>
</feature>
<dbReference type="PRINTS" id="PR00081">
    <property type="entry name" value="GDHRDH"/>
</dbReference>
<dbReference type="Proteomes" id="UP000440224">
    <property type="component" value="Unassembled WGS sequence"/>
</dbReference>
<evidence type="ECO:0000256" key="3">
    <source>
        <dbReference type="ARBA" id="ARBA00023027"/>
    </source>
</evidence>
<evidence type="ECO:0000313" key="6">
    <source>
        <dbReference type="Proteomes" id="UP000440224"/>
    </source>
</evidence>
<reference evidence="5 6" key="1">
    <citation type="submission" date="2019-10" db="EMBL/GenBank/DDBJ databases">
        <title>A soil myxobacterium in the family Polyangiaceae.</title>
        <authorList>
            <person name="Li Y."/>
            <person name="Wang J."/>
        </authorList>
    </citation>
    <scope>NUCLEOTIDE SEQUENCE [LARGE SCALE GENOMIC DNA]</scope>
    <source>
        <strain evidence="5 6">DSM 14734</strain>
    </source>
</reference>
<keyword evidence="6" id="KW-1185">Reference proteome</keyword>
<evidence type="ECO:0000313" key="5">
    <source>
        <dbReference type="EMBL" id="MRG97239.1"/>
    </source>
</evidence>
<evidence type="ECO:0000259" key="4">
    <source>
        <dbReference type="SMART" id="SM00822"/>
    </source>
</evidence>
<dbReference type="InterPro" id="IPR057326">
    <property type="entry name" value="KR_dom"/>
</dbReference>
<organism evidence="5 6">
    <name type="scientific">Polyangium spumosum</name>
    <dbReference type="NCBI Taxonomy" id="889282"/>
    <lineage>
        <taxon>Bacteria</taxon>
        <taxon>Pseudomonadati</taxon>
        <taxon>Myxococcota</taxon>
        <taxon>Polyangia</taxon>
        <taxon>Polyangiales</taxon>
        <taxon>Polyangiaceae</taxon>
        <taxon>Polyangium</taxon>
    </lineage>
</organism>
<dbReference type="EMBL" id="WJIE01000016">
    <property type="protein sequence ID" value="MRG97239.1"/>
    <property type="molecule type" value="Genomic_DNA"/>
</dbReference>
<dbReference type="PANTHER" id="PTHR24321:SF8">
    <property type="entry name" value="ESTRADIOL 17-BETA-DEHYDROGENASE 8-RELATED"/>
    <property type="match status" value="1"/>
</dbReference>
<evidence type="ECO:0000256" key="1">
    <source>
        <dbReference type="ARBA" id="ARBA00006484"/>
    </source>
</evidence>
<proteinExistence type="inferred from homology"/>